<evidence type="ECO:0000259" key="5">
    <source>
        <dbReference type="PROSITE" id="PS50110"/>
    </source>
</evidence>
<dbReference type="SMART" id="SM00421">
    <property type="entry name" value="HTH_LUXR"/>
    <property type="match status" value="1"/>
</dbReference>
<reference evidence="6 7" key="1">
    <citation type="submission" date="2018-08" db="EMBL/GenBank/DDBJ databases">
        <title>Mucilaginibacter sp. MYSH2.</title>
        <authorList>
            <person name="Seo T."/>
        </authorList>
    </citation>
    <scope>NUCLEOTIDE SEQUENCE [LARGE SCALE GENOMIC DNA]</scope>
    <source>
        <strain evidence="6 7">MYSH2</strain>
    </source>
</reference>
<evidence type="ECO:0000313" key="7">
    <source>
        <dbReference type="Proteomes" id="UP000264217"/>
    </source>
</evidence>
<dbReference type="InterPro" id="IPR016032">
    <property type="entry name" value="Sig_transdc_resp-reg_C-effctor"/>
</dbReference>
<dbReference type="PROSITE" id="PS50110">
    <property type="entry name" value="RESPONSE_REGULATORY"/>
    <property type="match status" value="1"/>
</dbReference>
<dbReference type="GO" id="GO:0003677">
    <property type="term" value="F:DNA binding"/>
    <property type="evidence" value="ECO:0007669"/>
    <property type="project" value="UniProtKB-KW"/>
</dbReference>
<dbReference type="PANTHER" id="PTHR43214">
    <property type="entry name" value="TWO-COMPONENT RESPONSE REGULATOR"/>
    <property type="match status" value="1"/>
</dbReference>
<evidence type="ECO:0000256" key="2">
    <source>
        <dbReference type="ARBA" id="ARBA00023125"/>
    </source>
</evidence>
<dbReference type="OrthoDB" id="9797341at2"/>
<dbReference type="PRINTS" id="PR00038">
    <property type="entry name" value="HTHLUXR"/>
</dbReference>
<accession>A0A372NY38</accession>
<keyword evidence="1 3" id="KW-0597">Phosphoprotein</keyword>
<evidence type="ECO:0000313" key="6">
    <source>
        <dbReference type="EMBL" id="RFZ94814.1"/>
    </source>
</evidence>
<dbReference type="SUPFAM" id="SSF46894">
    <property type="entry name" value="C-terminal effector domain of the bipartite response regulators"/>
    <property type="match status" value="1"/>
</dbReference>
<dbReference type="SUPFAM" id="SSF52172">
    <property type="entry name" value="CheY-like"/>
    <property type="match status" value="1"/>
</dbReference>
<keyword evidence="2 6" id="KW-0238">DNA-binding</keyword>
<name>A0A372NY38_9SPHI</name>
<dbReference type="GO" id="GO:0006355">
    <property type="term" value="P:regulation of DNA-templated transcription"/>
    <property type="evidence" value="ECO:0007669"/>
    <property type="project" value="InterPro"/>
</dbReference>
<dbReference type="Gene3D" id="3.40.50.2300">
    <property type="match status" value="1"/>
</dbReference>
<evidence type="ECO:0000256" key="1">
    <source>
        <dbReference type="ARBA" id="ARBA00022553"/>
    </source>
</evidence>
<protein>
    <submittedName>
        <fullName evidence="6">DNA-binding response regulator</fullName>
    </submittedName>
</protein>
<dbReference type="Pfam" id="PF00072">
    <property type="entry name" value="Response_reg"/>
    <property type="match status" value="1"/>
</dbReference>
<comment type="caution">
    <text evidence="6">The sequence shown here is derived from an EMBL/GenBank/DDBJ whole genome shotgun (WGS) entry which is preliminary data.</text>
</comment>
<dbReference type="CDD" id="cd06170">
    <property type="entry name" value="LuxR_C_like"/>
    <property type="match status" value="1"/>
</dbReference>
<feature type="modified residue" description="4-aspartylphosphate" evidence="3">
    <location>
        <position position="55"/>
    </location>
</feature>
<dbReference type="Pfam" id="PF00196">
    <property type="entry name" value="GerE"/>
    <property type="match status" value="1"/>
</dbReference>
<evidence type="ECO:0000256" key="3">
    <source>
        <dbReference type="PROSITE-ProRule" id="PRU00169"/>
    </source>
</evidence>
<dbReference type="InterPro" id="IPR001789">
    <property type="entry name" value="Sig_transdc_resp-reg_receiver"/>
</dbReference>
<feature type="domain" description="HTH luxR-type" evidence="4">
    <location>
        <begin position="148"/>
        <end position="213"/>
    </location>
</feature>
<dbReference type="RefSeq" id="WP_117390372.1">
    <property type="nucleotide sequence ID" value="NZ_QWDC01000001.1"/>
</dbReference>
<dbReference type="Proteomes" id="UP000264217">
    <property type="component" value="Unassembled WGS sequence"/>
</dbReference>
<dbReference type="GO" id="GO:0000160">
    <property type="term" value="P:phosphorelay signal transduction system"/>
    <property type="evidence" value="ECO:0007669"/>
    <property type="project" value="InterPro"/>
</dbReference>
<feature type="domain" description="Response regulatory" evidence="5">
    <location>
        <begin position="3"/>
        <end position="120"/>
    </location>
</feature>
<dbReference type="InterPro" id="IPR011006">
    <property type="entry name" value="CheY-like_superfamily"/>
</dbReference>
<dbReference type="CDD" id="cd17535">
    <property type="entry name" value="REC_NarL-like"/>
    <property type="match status" value="1"/>
</dbReference>
<proteinExistence type="predicted"/>
<keyword evidence="7" id="KW-1185">Reference proteome</keyword>
<gene>
    <name evidence="6" type="ORF">D0C36_04575</name>
</gene>
<dbReference type="InterPro" id="IPR058245">
    <property type="entry name" value="NreC/VraR/RcsB-like_REC"/>
</dbReference>
<dbReference type="SMART" id="SM00448">
    <property type="entry name" value="REC"/>
    <property type="match status" value="1"/>
</dbReference>
<dbReference type="AlphaFoldDB" id="A0A372NY38"/>
<evidence type="ECO:0000259" key="4">
    <source>
        <dbReference type="PROSITE" id="PS50043"/>
    </source>
</evidence>
<organism evidence="6 7">
    <name type="scientific">Mucilaginibacter conchicola</name>
    <dbReference type="NCBI Taxonomy" id="2303333"/>
    <lineage>
        <taxon>Bacteria</taxon>
        <taxon>Pseudomonadati</taxon>
        <taxon>Bacteroidota</taxon>
        <taxon>Sphingobacteriia</taxon>
        <taxon>Sphingobacteriales</taxon>
        <taxon>Sphingobacteriaceae</taxon>
        <taxon>Mucilaginibacter</taxon>
    </lineage>
</organism>
<dbReference type="PROSITE" id="PS50043">
    <property type="entry name" value="HTH_LUXR_2"/>
    <property type="match status" value="1"/>
</dbReference>
<dbReference type="PANTHER" id="PTHR43214:SF43">
    <property type="entry name" value="TWO-COMPONENT RESPONSE REGULATOR"/>
    <property type="match status" value="1"/>
</dbReference>
<sequence length="215" mass="24043">MIQIILAEDHHIVRGGIRSLLEKEKNFSIAGEASNGQDVLNLLDNGVKANIILADMNMPQLGGIELAEKLKTNYPETKVIILSAMDNEKYVLKAFKAGAKGYLLKSVSPDELVFAIKHTHHFTQYICSDLARRFLNRLLALPDPVTHKNVQDLDFSTREIEILSLLGEGFTNQEIADKLFTSKRTIENQRQAMIDKSGTRNTIALVRFAILNGII</sequence>
<dbReference type="InterPro" id="IPR039420">
    <property type="entry name" value="WalR-like"/>
</dbReference>
<dbReference type="InterPro" id="IPR000792">
    <property type="entry name" value="Tscrpt_reg_LuxR_C"/>
</dbReference>
<dbReference type="EMBL" id="QWDC01000001">
    <property type="protein sequence ID" value="RFZ94814.1"/>
    <property type="molecule type" value="Genomic_DNA"/>
</dbReference>